<evidence type="ECO:0000256" key="1">
    <source>
        <dbReference type="ARBA" id="ARBA00023098"/>
    </source>
</evidence>
<keyword evidence="1" id="KW-0443">Lipid metabolism</keyword>
<proteinExistence type="predicted"/>
<reference evidence="3" key="1">
    <citation type="submission" date="2022-07" db="EMBL/GenBank/DDBJ databases">
        <title>Taxonomy of Aspergillus series Nigri: significant species reduction supported by multi-species coalescent approaches.</title>
        <authorList>
            <person name="Bian C."/>
            <person name="Kusuya Y."/>
            <person name="Sklenar F."/>
            <person name="D'hooge E."/>
            <person name="Yaguchi T."/>
            <person name="Takahashi H."/>
            <person name="Hubka V."/>
        </authorList>
    </citation>
    <scope>NUCLEOTIDE SEQUENCE</scope>
    <source>
        <strain evidence="3">CBS 733.88</strain>
    </source>
</reference>
<accession>A0A9W5Z3L0</accession>
<evidence type="ECO:0000313" key="3">
    <source>
        <dbReference type="EMBL" id="GKZ27654.1"/>
    </source>
</evidence>
<dbReference type="Proteomes" id="UP001143548">
    <property type="component" value="Unassembled WGS sequence"/>
</dbReference>
<dbReference type="GO" id="GO:0047499">
    <property type="term" value="F:calcium-independent phospholipase A2 activity"/>
    <property type="evidence" value="ECO:0007669"/>
    <property type="project" value="TreeGrafter"/>
</dbReference>
<dbReference type="EMBL" id="BROQ01000248">
    <property type="protein sequence ID" value="GKZ27654.1"/>
    <property type="molecule type" value="Genomic_DNA"/>
</dbReference>
<dbReference type="Gene3D" id="3.40.1090.10">
    <property type="entry name" value="Cytosolic phospholipase A2 catalytic domain"/>
    <property type="match status" value="1"/>
</dbReference>
<evidence type="ECO:0000313" key="4">
    <source>
        <dbReference type="Proteomes" id="UP001143548"/>
    </source>
</evidence>
<dbReference type="CDD" id="cd07199">
    <property type="entry name" value="Pat17_PNPLA8_PNPLA9_like"/>
    <property type="match status" value="1"/>
</dbReference>
<dbReference type="SUPFAM" id="SSF52151">
    <property type="entry name" value="FabD/lysophospholipase-like"/>
    <property type="match status" value="1"/>
</dbReference>
<feature type="non-terminal residue" evidence="3">
    <location>
        <position position="363"/>
    </location>
</feature>
<dbReference type="PANTHER" id="PTHR24185">
    <property type="entry name" value="CALCIUM-INDEPENDENT PHOSPHOLIPASE A2-GAMMA"/>
    <property type="match status" value="1"/>
</dbReference>
<evidence type="ECO:0000259" key="2">
    <source>
        <dbReference type="Pfam" id="PF01734"/>
    </source>
</evidence>
<dbReference type="AlphaFoldDB" id="A0A9W5Z3L0"/>
<dbReference type="InterPro" id="IPR016035">
    <property type="entry name" value="Acyl_Trfase/lysoPLipase"/>
</dbReference>
<organism evidence="3 4">
    <name type="scientific">Aspergillus brasiliensis</name>
    <dbReference type="NCBI Taxonomy" id="319629"/>
    <lineage>
        <taxon>Eukaryota</taxon>
        <taxon>Fungi</taxon>
        <taxon>Dikarya</taxon>
        <taxon>Ascomycota</taxon>
        <taxon>Pezizomycotina</taxon>
        <taxon>Eurotiomycetes</taxon>
        <taxon>Eurotiomycetidae</taxon>
        <taxon>Eurotiales</taxon>
        <taxon>Aspergillaceae</taxon>
        <taxon>Aspergillus</taxon>
        <taxon>Aspergillus subgen. Circumdati</taxon>
    </lineage>
</organism>
<dbReference type="Pfam" id="PF01734">
    <property type="entry name" value="Patatin"/>
    <property type="match status" value="1"/>
</dbReference>
<dbReference type="GO" id="GO:0046486">
    <property type="term" value="P:glycerolipid metabolic process"/>
    <property type="evidence" value="ECO:0007669"/>
    <property type="project" value="UniProtKB-ARBA"/>
</dbReference>
<comment type="caution">
    <text evidence="3">The sequence shown here is derived from an EMBL/GenBank/DDBJ whole genome shotgun (WGS) entry which is preliminary data.</text>
</comment>
<dbReference type="GO" id="GO:0019369">
    <property type="term" value="P:arachidonate metabolic process"/>
    <property type="evidence" value="ECO:0007669"/>
    <property type="project" value="TreeGrafter"/>
</dbReference>
<protein>
    <recommendedName>
        <fullName evidence="2">PNPLA domain-containing protein</fullName>
    </recommendedName>
</protein>
<name>A0A9W5Z3L0_9EURO</name>
<feature type="domain" description="PNPLA" evidence="2">
    <location>
        <begin position="44"/>
        <end position="178"/>
    </location>
</feature>
<dbReference type="PANTHER" id="PTHR24185:SF8">
    <property type="entry name" value="PNPLA DOMAIN-CONTAINING PROTEIN"/>
    <property type="match status" value="1"/>
</dbReference>
<dbReference type="InterPro" id="IPR002641">
    <property type="entry name" value="PNPLA_dom"/>
</dbReference>
<gene>
    <name evidence="3" type="ORF">AbraCBS73388_005181</name>
</gene>
<sequence>MEWDIPTCSQAFDVLARRIFRERRQPAISHLLRLLLGKNSIVGNIPRWLSWFLHDSCYDPRLFDASLQEAYGSSRRVSEPVNNGAQLRVHSQSKFGVIAANIAKDTRSFVFGNFNAVDWYENNYDYELFRAGSKETEPSIWQVARATAAAPFLFPTAQLRVGSFQDGGLQDNFAAGIAARIWRRIWPSRLGVARVISLGTGEDVPSSDRAPRFRHVFQDGFLRRGFDAFMSSLGTKSKWLQLVDRLDDTIKPDYIRMDVALNNLPCTIDDLEVMDDYRNLVILKPGSARLARETATAMLVARFYFTLERLEEVDNGIKFLCYGRIRCKGPVKSIIGAFQGLHPDKVDFVTDSEPLGTFGGIEN</sequence>
<dbReference type="GO" id="GO:0016020">
    <property type="term" value="C:membrane"/>
    <property type="evidence" value="ECO:0007669"/>
    <property type="project" value="TreeGrafter"/>
</dbReference>